<proteinExistence type="predicted"/>
<comment type="caution">
    <text evidence="1">The sequence shown here is derived from an EMBL/GenBank/DDBJ whole genome shotgun (WGS) entry which is preliminary data.</text>
</comment>
<dbReference type="Proteomes" id="UP000224607">
    <property type="component" value="Unassembled WGS sequence"/>
</dbReference>
<evidence type="ECO:0000313" key="2">
    <source>
        <dbReference type="Proteomes" id="UP000224607"/>
    </source>
</evidence>
<dbReference type="EMBL" id="NITY01000057">
    <property type="protein sequence ID" value="PHM33088.1"/>
    <property type="molecule type" value="Genomic_DNA"/>
</dbReference>
<protein>
    <submittedName>
        <fullName evidence="1">Uncharacterized protein</fullName>
    </submittedName>
</protein>
<gene>
    <name evidence="1" type="ORF">Xmau_04562</name>
</gene>
<evidence type="ECO:0000313" key="1">
    <source>
        <dbReference type="EMBL" id="PHM33088.1"/>
    </source>
</evidence>
<reference evidence="1 2" key="1">
    <citation type="journal article" date="2017" name="Nat. Microbiol.">
        <title>Natural product diversity associated with the nematode symbionts Photorhabdus and Xenorhabdus.</title>
        <authorList>
            <person name="Tobias N.J."/>
            <person name="Wolff H."/>
            <person name="Djahanschiri B."/>
            <person name="Grundmann F."/>
            <person name="Kronenwerth M."/>
            <person name="Shi Y.M."/>
            <person name="Simonyi S."/>
            <person name="Grun P."/>
            <person name="Shapiro-Ilan D."/>
            <person name="Pidot S.J."/>
            <person name="Stinear T.P."/>
            <person name="Ebersberger I."/>
            <person name="Bode H.B."/>
        </authorList>
    </citation>
    <scope>NUCLEOTIDE SEQUENCE [LARGE SCALE GENOMIC DNA]</scope>
    <source>
        <strain evidence="1 2">DSM 17908</strain>
    </source>
</reference>
<accession>A0A2G0NEF5</accession>
<name>A0A2G0NEF5_9GAMM</name>
<organism evidence="1 2">
    <name type="scientific">Xenorhabdus mauleonii</name>
    <dbReference type="NCBI Taxonomy" id="351675"/>
    <lineage>
        <taxon>Bacteria</taxon>
        <taxon>Pseudomonadati</taxon>
        <taxon>Pseudomonadota</taxon>
        <taxon>Gammaproteobacteria</taxon>
        <taxon>Enterobacterales</taxon>
        <taxon>Morganellaceae</taxon>
        <taxon>Xenorhabdus</taxon>
    </lineage>
</organism>
<keyword evidence="2" id="KW-1185">Reference proteome</keyword>
<sequence>MVIKLNHPCQQGLLPDGFPGQLRRCNQRLDRGINTQHGTQALHSMAQAQPFGFHHPVKHRAAGIAAKAVIEIFGRGDHHRRRFFLMERAQHGHVFTALKQLPPLLLNNGN</sequence>